<protein>
    <submittedName>
        <fullName evidence="2">Uncharacterized protein</fullName>
    </submittedName>
</protein>
<feature type="region of interest" description="Disordered" evidence="1">
    <location>
        <begin position="1"/>
        <end position="20"/>
    </location>
</feature>
<organism evidence="2 3">
    <name type="scientific">Petrolisthes cinctipes</name>
    <name type="common">Flat porcelain crab</name>
    <dbReference type="NCBI Taxonomy" id="88211"/>
    <lineage>
        <taxon>Eukaryota</taxon>
        <taxon>Metazoa</taxon>
        <taxon>Ecdysozoa</taxon>
        <taxon>Arthropoda</taxon>
        <taxon>Crustacea</taxon>
        <taxon>Multicrustacea</taxon>
        <taxon>Malacostraca</taxon>
        <taxon>Eumalacostraca</taxon>
        <taxon>Eucarida</taxon>
        <taxon>Decapoda</taxon>
        <taxon>Pleocyemata</taxon>
        <taxon>Anomura</taxon>
        <taxon>Galatheoidea</taxon>
        <taxon>Porcellanidae</taxon>
        <taxon>Petrolisthes</taxon>
    </lineage>
</organism>
<evidence type="ECO:0000256" key="1">
    <source>
        <dbReference type="SAM" id="MobiDB-lite"/>
    </source>
</evidence>
<dbReference type="Proteomes" id="UP001286313">
    <property type="component" value="Unassembled WGS sequence"/>
</dbReference>
<feature type="compositionally biased region" description="Pro residues" evidence="1">
    <location>
        <begin position="1"/>
        <end position="11"/>
    </location>
</feature>
<dbReference type="EMBL" id="JAWQEG010004640">
    <property type="protein sequence ID" value="KAK3860738.1"/>
    <property type="molecule type" value="Genomic_DNA"/>
</dbReference>
<keyword evidence="3" id="KW-1185">Reference proteome</keyword>
<name>A0AAE1K1T2_PETCI</name>
<dbReference type="AlphaFoldDB" id="A0AAE1K1T2"/>
<evidence type="ECO:0000313" key="2">
    <source>
        <dbReference type="EMBL" id="KAK3860738.1"/>
    </source>
</evidence>
<evidence type="ECO:0000313" key="3">
    <source>
        <dbReference type="Proteomes" id="UP001286313"/>
    </source>
</evidence>
<proteinExistence type="predicted"/>
<sequence length="138" mass="15764">MTPRSPIPTTPPRRSSRIQCKKSQELIDKGEVTGRIYSNIVPHHDLWCNGQYNYYLLINTLTKMGLYNHSIADGLVLTVTSRPRDFLDMHTWVASGGWRYILQNTFSLDSACVQQDLSVACKERLTGKRCYEEAQSLP</sequence>
<comment type="caution">
    <text evidence="2">The sequence shown here is derived from an EMBL/GenBank/DDBJ whole genome shotgun (WGS) entry which is preliminary data.</text>
</comment>
<accession>A0AAE1K1T2</accession>
<gene>
    <name evidence="2" type="ORF">Pcinc_033223</name>
</gene>
<reference evidence="2" key="1">
    <citation type="submission" date="2023-10" db="EMBL/GenBank/DDBJ databases">
        <title>Genome assemblies of two species of porcelain crab, Petrolisthes cinctipes and Petrolisthes manimaculis (Anomura: Porcellanidae).</title>
        <authorList>
            <person name="Angst P."/>
        </authorList>
    </citation>
    <scope>NUCLEOTIDE SEQUENCE</scope>
    <source>
        <strain evidence="2">PB745_01</strain>
        <tissue evidence="2">Gill</tissue>
    </source>
</reference>